<evidence type="ECO:0000313" key="2">
    <source>
        <dbReference type="Proteomes" id="UP000637819"/>
    </source>
</evidence>
<dbReference type="EMBL" id="CP069188">
    <property type="protein sequence ID" value="QRV14732.1"/>
    <property type="molecule type" value="Genomic_DNA"/>
</dbReference>
<keyword evidence="2" id="KW-1185">Reference proteome</keyword>
<evidence type="ECO:0000313" key="1">
    <source>
        <dbReference type="EMBL" id="QRV14732.1"/>
    </source>
</evidence>
<protein>
    <submittedName>
        <fullName evidence="1">Uncharacterized protein</fullName>
    </submittedName>
</protein>
<dbReference type="KEGG" id="hsal:JMJ58_17690"/>
<dbReference type="AlphaFoldDB" id="A0A8T8DZG9"/>
<dbReference type="Proteomes" id="UP000637819">
    <property type="component" value="Chromosome"/>
</dbReference>
<sequence length="183" mass="21549">MVNAFWLDRDLERTARWLVDRHVSSSVFECSMVLTTAVQQNGYPESEALYFSHPDNPLTRWAARSLANWEYLYDYTELAHEEWRYRWDHEPTERHGCWATVRSLERDLVRDLEWPTEGLADPPQLTGEWTADDYVDAYRYYYANEKRHLFGWAKDRSMPPWVPAYTVDDADADEADGTGTSPT</sequence>
<organism evidence="1 2">
    <name type="scientific">Haloterrigena salifodinae</name>
    <dbReference type="NCBI Taxonomy" id="2675099"/>
    <lineage>
        <taxon>Archaea</taxon>
        <taxon>Methanobacteriati</taxon>
        <taxon>Methanobacteriota</taxon>
        <taxon>Stenosarchaea group</taxon>
        <taxon>Halobacteria</taxon>
        <taxon>Halobacteriales</taxon>
        <taxon>Natrialbaceae</taxon>
        <taxon>Haloterrigena</taxon>
    </lineage>
</organism>
<dbReference type="GeneID" id="62876996"/>
<accession>A0A8T8DZG9</accession>
<gene>
    <name evidence="1" type="ORF">JMJ58_17690</name>
</gene>
<dbReference type="OrthoDB" id="256985at2157"/>
<dbReference type="RefSeq" id="WP_204747440.1">
    <property type="nucleotide sequence ID" value="NZ_CP069188.1"/>
</dbReference>
<reference evidence="1 2" key="1">
    <citation type="submission" date="2021-01" db="EMBL/GenBank/DDBJ databases">
        <title>Genome Sequence and Methylation Pattern of Haloterrigena salifodinae BOL5-1, An Extremely Halophilic Archaeon from a Bolivian Salt Mine.</title>
        <authorList>
            <person name="DasSarma P."/>
            <person name="Anton B.P."/>
            <person name="DasSarma S.L."/>
            <person name="von Ehrenheim H.A.L."/>
            <person name="Martinez F.L."/>
            <person name="Guzman D."/>
            <person name="Roberts R.J."/>
            <person name="DasSarma S."/>
        </authorList>
    </citation>
    <scope>NUCLEOTIDE SEQUENCE [LARGE SCALE GENOMIC DNA]</scope>
    <source>
        <strain evidence="1 2">BOL5-1</strain>
    </source>
</reference>
<name>A0A8T8DZG9_9EURY</name>
<proteinExistence type="predicted"/>